<accession>A0A0K2SM06</accession>
<dbReference type="EMBL" id="AP014924">
    <property type="protein sequence ID" value="BAS27864.1"/>
    <property type="molecule type" value="Genomic_DNA"/>
</dbReference>
<dbReference type="InterPro" id="IPR001296">
    <property type="entry name" value="Glyco_trans_1"/>
</dbReference>
<dbReference type="Proteomes" id="UP000065807">
    <property type="component" value="Chromosome"/>
</dbReference>
<feature type="domain" description="Glycosyltransferase subfamily 4-like N-terminal" evidence="2">
    <location>
        <begin position="10"/>
        <end position="85"/>
    </location>
</feature>
<evidence type="ECO:0000313" key="4">
    <source>
        <dbReference type="Proteomes" id="UP000065807"/>
    </source>
</evidence>
<feature type="domain" description="Glycosyl transferase family 1" evidence="1">
    <location>
        <begin position="93"/>
        <end position="252"/>
    </location>
</feature>
<organism evidence="3 4">
    <name type="scientific">Limnochorda pilosa</name>
    <dbReference type="NCBI Taxonomy" id="1555112"/>
    <lineage>
        <taxon>Bacteria</taxon>
        <taxon>Bacillati</taxon>
        <taxon>Bacillota</taxon>
        <taxon>Limnochordia</taxon>
        <taxon>Limnochordales</taxon>
        <taxon>Limnochordaceae</taxon>
        <taxon>Limnochorda</taxon>
    </lineage>
</organism>
<reference evidence="4" key="2">
    <citation type="journal article" date="2016" name="Int. J. Syst. Evol. Microbiol.">
        <title>Complete genome sequence and cell structure of Limnochorda pilosa, a Gram-negative spore-former within the phylum Firmicutes.</title>
        <authorList>
            <person name="Watanabe M."/>
            <person name="Kojima H."/>
            <person name="Fukui M."/>
        </authorList>
    </citation>
    <scope>NUCLEOTIDE SEQUENCE [LARGE SCALE GENOMIC DNA]</scope>
    <source>
        <strain evidence="4">HC45</strain>
    </source>
</reference>
<dbReference type="InterPro" id="IPR028098">
    <property type="entry name" value="Glyco_trans_4-like_N"/>
</dbReference>
<dbReference type="Gene3D" id="3.40.50.2000">
    <property type="entry name" value="Glycogen Phosphorylase B"/>
    <property type="match status" value="2"/>
</dbReference>
<dbReference type="PATRIC" id="fig|1555112.3.peg.2057"/>
<dbReference type="CDD" id="cd03801">
    <property type="entry name" value="GT4_PimA-like"/>
    <property type="match status" value="1"/>
</dbReference>
<dbReference type="STRING" id="1555112.LIP_2023"/>
<dbReference type="AlphaFoldDB" id="A0A0K2SM06"/>
<evidence type="ECO:0000313" key="3">
    <source>
        <dbReference type="EMBL" id="BAS27864.1"/>
    </source>
</evidence>
<keyword evidence="4" id="KW-1185">Reference proteome</keyword>
<dbReference type="KEGG" id="lpil:LIP_2023"/>
<dbReference type="PANTHER" id="PTHR45947:SF3">
    <property type="entry name" value="SULFOQUINOVOSYL TRANSFERASE SQD2"/>
    <property type="match status" value="1"/>
</dbReference>
<dbReference type="Pfam" id="PF13439">
    <property type="entry name" value="Glyco_transf_4"/>
    <property type="match status" value="1"/>
</dbReference>
<dbReference type="InterPro" id="IPR050194">
    <property type="entry name" value="Glycosyltransferase_grp1"/>
</dbReference>
<dbReference type="SUPFAM" id="SSF53756">
    <property type="entry name" value="UDP-Glycosyltransferase/glycogen phosphorylase"/>
    <property type="match status" value="1"/>
</dbReference>
<sequence length="279" mass="30848">MRLKLDCQLRAATGIPVIFHVHNIYSTPTEYQQEDERRYFENLESWLIRESAAIIPVSDYIGQMCLRLGTDAEKMTVIPKAVHLEEYAGDWQPHDRQTVLFVGRLSPEKGLDTLFAAVALMRDAGTPVRLLVAGTGEDAYVEKLFRQVDELDLRRHVAFLGFVGGRDLVRLYQTSSVTVVPGHMEAFGRVAIEAMAAGAPVVVSDVGGLGPLVRPSETGWRVPAGNPEALAGTLTEALTDQEKASRLAAEGRTEARSLYSWERVLKATVDVYLRVARGR</sequence>
<evidence type="ECO:0000259" key="2">
    <source>
        <dbReference type="Pfam" id="PF13439"/>
    </source>
</evidence>
<dbReference type="PANTHER" id="PTHR45947">
    <property type="entry name" value="SULFOQUINOVOSYL TRANSFERASE SQD2"/>
    <property type="match status" value="1"/>
</dbReference>
<dbReference type="RefSeq" id="WP_068137324.1">
    <property type="nucleotide sequence ID" value="NZ_AP014924.1"/>
</dbReference>
<keyword evidence="3" id="KW-0808">Transferase</keyword>
<proteinExistence type="predicted"/>
<evidence type="ECO:0000259" key="1">
    <source>
        <dbReference type="Pfam" id="PF00534"/>
    </source>
</evidence>
<protein>
    <submittedName>
        <fullName evidence="3">Glycosyl transferase family 1</fullName>
    </submittedName>
</protein>
<dbReference type="GO" id="GO:0016757">
    <property type="term" value="F:glycosyltransferase activity"/>
    <property type="evidence" value="ECO:0007669"/>
    <property type="project" value="InterPro"/>
</dbReference>
<name>A0A0K2SM06_LIMPI</name>
<dbReference type="Pfam" id="PF00534">
    <property type="entry name" value="Glycos_transf_1"/>
    <property type="match status" value="1"/>
</dbReference>
<dbReference type="OrthoDB" id="9806653at2"/>
<reference evidence="4" key="1">
    <citation type="submission" date="2015-07" db="EMBL/GenBank/DDBJ databases">
        <title>Complete genome sequence and phylogenetic analysis of Limnochorda pilosa.</title>
        <authorList>
            <person name="Watanabe M."/>
            <person name="Kojima H."/>
            <person name="Fukui M."/>
        </authorList>
    </citation>
    <scope>NUCLEOTIDE SEQUENCE [LARGE SCALE GENOMIC DNA]</scope>
    <source>
        <strain evidence="4">HC45</strain>
    </source>
</reference>
<gene>
    <name evidence="3" type="ORF">LIP_2023</name>
</gene>